<keyword evidence="4" id="KW-1185">Reference proteome</keyword>
<protein>
    <submittedName>
        <fullName evidence="3">Polyketide cyclase / dehydrase and lipid transport</fullName>
    </submittedName>
</protein>
<feature type="compositionally biased region" description="Pro residues" evidence="1">
    <location>
        <begin position="159"/>
        <end position="168"/>
    </location>
</feature>
<organism evidence="3 4">
    <name type="scientific">Marinactinospora thermotolerans DSM 45154</name>
    <dbReference type="NCBI Taxonomy" id="1122192"/>
    <lineage>
        <taxon>Bacteria</taxon>
        <taxon>Bacillati</taxon>
        <taxon>Actinomycetota</taxon>
        <taxon>Actinomycetes</taxon>
        <taxon>Streptosporangiales</taxon>
        <taxon>Nocardiopsidaceae</taxon>
        <taxon>Marinactinospora</taxon>
    </lineage>
</organism>
<dbReference type="Gene3D" id="3.30.530.20">
    <property type="match status" value="1"/>
</dbReference>
<dbReference type="RefSeq" id="WP_078761063.1">
    <property type="nucleotide sequence ID" value="NZ_FUWS01000004.1"/>
</dbReference>
<dbReference type="InterPro" id="IPR023393">
    <property type="entry name" value="START-like_dom_sf"/>
</dbReference>
<evidence type="ECO:0000313" key="3">
    <source>
        <dbReference type="EMBL" id="SJZ87914.1"/>
    </source>
</evidence>
<dbReference type="STRING" id="1122192.SAMN02745673_01679"/>
<name>A0A1T4P8T2_9ACTN</name>
<sequence length="191" mass="20847">MSEVIETVEVDVPVRVAYDQWTQFESFPQFMEGVSQVRQQDDTHTHWVIDIGGQRREFDAVITEQIPDERIAWRSTDGATHAGVVTFHRLDDTRSRVTLQLETVPEGIVEKLGDKLGIVKTRTKGDMKKFKEFIESRGVATGAYRGSVPQGQDTGRPGAVPPGEPGRPSPGGTGRPGPVPPGGAFPPGRSS</sequence>
<dbReference type="AlphaFoldDB" id="A0A1T4P8T2"/>
<dbReference type="OrthoDB" id="3695445at2"/>
<accession>A0A1T4P8T2</accession>
<dbReference type="Pfam" id="PF03364">
    <property type="entry name" value="Polyketide_cyc"/>
    <property type="match status" value="1"/>
</dbReference>
<proteinExistence type="predicted"/>
<evidence type="ECO:0000256" key="1">
    <source>
        <dbReference type="SAM" id="MobiDB-lite"/>
    </source>
</evidence>
<dbReference type="PANTHER" id="PTHR33824:SF7">
    <property type="entry name" value="POLYKETIDE CYCLASE_DEHYDRASE AND LIPID TRANSPORT SUPERFAMILY PROTEIN"/>
    <property type="match status" value="1"/>
</dbReference>
<dbReference type="Proteomes" id="UP000190637">
    <property type="component" value="Unassembled WGS sequence"/>
</dbReference>
<reference evidence="3 4" key="1">
    <citation type="submission" date="2017-02" db="EMBL/GenBank/DDBJ databases">
        <authorList>
            <person name="Peterson S.W."/>
        </authorList>
    </citation>
    <scope>NUCLEOTIDE SEQUENCE [LARGE SCALE GENOMIC DNA]</scope>
    <source>
        <strain evidence="3 4">DSM 45154</strain>
    </source>
</reference>
<dbReference type="CDD" id="cd07817">
    <property type="entry name" value="SRPBCC_8"/>
    <property type="match status" value="1"/>
</dbReference>
<feature type="region of interest" description="Disordered" evidence="1">
    <location>
        <begin position="141"/>
        <end position="191"/>
    </location>
</feature>
<feature type="domain" description="Coenzyme Q-binding protein COQ10 START" evidence="2">
    <location>
        <begin position="10"/>
        <end position="130"/>
    </location>
</feature>
<dbReference type="PANTHER" id="PTHR33824">
    <property type="entry name" value="POLYKETIDE CYCLASE/DEHYDRASE AND LIPID TRANSPORT SUPERFAMILY PROTEIN"/>
    <property type="match status" value="1"/>
</dbReference>
<evidence type="ECO:0000259" key="2">
    <source>
        <dbReference type="Pfam" id="PF03364"/>
    </source>
</evidence>
<dbReference type="SUPFAM" id="SSF55961">
    <property type="entry name" value="Bet v1-like"/>
    <property type="match status" value="1"/>
</dbReference>
<evidence type="ECO:0000313" key="4">
    <source>
        <dbReference type="Proteomes" id="UP000190637"/>
    </source>
</evidence>
<dbReference type="InterPro" id="IPR047137">
    <property type="entry name" value="ORF3"/>
</dbReference>
<dbReference type="InterPro" id="IPR005031">
    <property type="entry name" value="COQ10_START"/>
</dbReference>
<gene>
    <name evidence="3" type="ORF">SAMN02745673_01679</name>
</gene>
<dbReference type="EMBL" id="FUWS01000004">
    <property type="protein sequence ID" value="SJZ87914.1"/>
    <property type="molecule type" value="Genomic_DNA"/>
</dbReference>